<dbReference type="Proteomes" id="UP001324287">
    <property type="component" value="Chromosome"/>
</dbReference>
<dbReference type="EMBL" id="CP141261">
    <property type="protein sequence ID" value="WRL62039.1"/>
    <property type="molecule type" value="Genomic_DNA"/>
</dbReference>
<sequence>MTTPLLPSSSGRSARGGPRSTGRSPATLLAVSSWLRGDGAMADIALTRALAGSPDYVLARLLAQALSECVRPAELRELIGRTATDRTA</sequence>
<organism evidence="2 3">
    <name type="scientific">Blastococcus brunescens</name>
    <dbReference type="NCBI Taxonomy" id="1564165"/>
    <lineage>
        <taxon>Bacteria</taxon>
        <taxon>Bacillati</taxon>
        <taxon>Actinomycetota</taxon>
        <taxon>Actinomycetes</taxon>
        <taxon>Geodermatophilales</taxon>
        <taxon>Geodermatophilaceae</taxon>
        <taxon>Blastococcus</taxon>
    </lineage>
</organism>
<reference evidence="2 3" key="1">
    <citation type="submission" date="2023-12" db="EMBL/GenBank/DDBJ databases">
        <title>Blastococcus brunescens sp. nov., an actonobacterium isolated from sandstone collected in sahara desert.</title>
        <authorList>
            <person name="Gtari M."/>
            <person name="Ghodhbane F."/>
        </authorList>
    </citation>
    <scope>NUCLEOTIDE SEQUENCE [LARGE SCALE GENOMIC DNA]</scope>
    <source>
        <strain evidence="2 3">BMG 8361</strain>
    </source>
</reference>
<evidence type="ECO:0000256" key="1">
    <source>
        <dbReference type="SAM" id="MobiDB-lite"/>
    </source>
</evidence>
<keyword evidence="3" id="KW-1185">Reference proteome</keyword>
<dbReference type="Pfam" id="PF13830">
    <property type="entry name" value="DUF4192"/>
    <property type="match status" value="1"/>
</dbReference>
<evidence type="ECO:0000313" key="2">
    <source>
        <dbReference type="EMBL" id="WRL62039.1"/>
    </source>
</evidence>
<evidence type="ECO:0000313" key="3">
    <source>
        <dbReference type="Proteomes" id="UP001324287"/>
    </source>
</evidence>
<protein>
    <submittedName>
        <fullName evidence="2">DUF4192 family protein</fullName>
    </submittedName>
</protein>
<proteinExistence type="predicted"/>
<name>A0ABZ1AUB8_9ACTN</name>
<gene>
    <name evidence="2" type="ORF">U6N30_18435</name>
</gene>
<feature type="region of interest" description="Disordered" evidence="1">
    <location>
        <begin position="1"/>
        <end position="25"/>
    </location>
</feature>
<accession>A0ABZ1AUB8</accession>
<dbReference type="InterPro" id="IPR025447">
    <property type="entry name" value="DUF4192"/>
</dbReference>